<dbReference type="InterPro" id="IPR006620">
    <property type="entry name" value="Pro_4_hyd_alph"/>
</dbReference>
<protein>
    <recommendedName>
        <fullName evidence="4">Prolyl 4-hydroxylase alpha subunit domain-containing protein</fullName>
    </recommendedName>
</protein>
<dbReference type="Gene3D" id="3.90.550.10">
    <property type="entry name" value="Spore Coat Polysaccharide Biosynthesis Protein SpsA, Chain A"/>
    <property type="match status" value="1"/>
</dbReference>
<feature type="domain" description="Prolyl 4-hydroxylase alpha subunit" evidence="4">
    <location>
        <begin position="456"/>
        <end position="586"/>
    </location>
</feature>
<name>A0A8B6F6W4_MYTGA</name>
<keyword evidence="2" id="KW-0223">Dioxygenase</keyword>
<dbReference type="OrthoDB" id="6280177at2759"/>
<comment type="cofactor">
    <cofactor evidence="1">
        <name>L-ascorbate</name>
        <dbReference type="ChEBI" id="CHEBI:38290"/>
    </cofactor>
</comment>
<dbReference type="GO" id="GO:0031418">
    <property type="term" value="F:L-ascorbic acid binding"/>
    <property type="evidence" value="ECO:0007669"/>
    <property type="project" value="InterPro"/>
</dbReference>
<dbReference type="Pfam" id="PF25342">
    <property type="entry name" value="GT_PLOD"/>
    <property type="match status" value="1"/>
</dbReference>
<organism evidence="5 6">
    <name type="scientific">Mytilus galloprovincialis</name>
    <name type="common">Mediterranean mussel</name>
    <dbReference type="NCBI Taxonomy" id="29158"/>
    <lineage>
        <taxon>Eukaryota</taxon>
        <taxon>Metazoa</taxon>
        <taxon>Spiralia</taxon>
        <taxon>Lophotrochozoa</taxon>
        <taxon>Mollusca</taxon>
        <taxon>Bivalvia</taxon>
        <taxon>Autobranchia</taxon>
        <taxon>Pteriomorphia</taxon>
        <taxon>Mytilida</taxon>
        <taxon>Mytiloidea</taxon>
        <taxon>Mytilidae</taxon>
        <taxon>Mytilinae</taxon>
        <taxon>Mytilus</taxon>
    </lineage>
</organism>
<dbReference type="Proteomes" id="UP000596742">
    <property type="component" value="Unassembled WGS sequence"/>
</dbReference>
<dbReference type="GO" id="GO:0005783">
    <property type="term" value="C:endoplasmic reticulum"/>
    <property type="evidence" value="ECO:0007669"/>
    <property type="project" value="TreeGrafter"/>
</dbReference>
<accession>A0A8B6F6W4</accession>
<evidence type="ECO:0000256" key="3">
    <source>
        <dbReference type="ARBA" id="ARBA00023002"/>
    </source>
</evidence>
<keyword evidence="6" id="KW-1185">Reference proteome</keyword>
<dbReference type="PANTHER" id="PTHR10730">
    <property type="entry name" value="PROCOLLAGEN-LYSINE,2-OXOGLUTARATE 5-DIOXYGENASE/GLYCOSYLTRANSFERASE 25 FAMILY MEMBER"/>
    <property type="match status" value="1"/>
</dbReference>
<dbReference type="PANTHER" id="PTHR10730:SF45">
    <property type="entry name" value="PROCOLLAGEN-LYSINE,2-OXOGLUTARATE 5-DIOXYGENASE"/>
    <property type="match status" value="1"/>
</dbReference>
<gene>
    <name evidence="5" type="ORF">MGAL_10B059634</name>
</gene>
<dbReference type="AlphaFoldDB" id="A0A8B6F6W4"/>
<keyword evidence="3" id="KW-0560">Oxidoreductase</keyword>
<dbReference type="GO" id="GO:0005506">
    <property type="term" value="F:iron ion binding"/>
    <property type="evidence" value="ECO:0007669"/>
    <property type="project" value="InterPro"/>
</dbReference>
<evidence type="ECO:0000256" key="2">
    <source>
        <dbReference type="ARBA" id="ARBA00022964"/>
    </source>
</evidence>
<dbReference type="SMART" id="SM00702">
    <property type="entry name" value="P4Hc"/>
    <property type="match status" value="1"/>
</dbReference>
<dbReference type="InterPro" id="IPR029044">
    <property type="entry name" value="Nucleotide-diphossugar_trans"/>
</dbReference>
<dbReference type="GO" id="GO:0008475">
    <property type="term" value="F:procollagen-lysine 5-dioxygenase activity"/>
    <property type="evidence" value="ECO:0007669"/>
    <property type="project" value="TreeGrafter"/>
</dbReference>
<dbReference type="InterPro" id="IPR050757">
    <property type="entry name" value="Collagen_mod_GT25"/>
</dbReference>
<evidence type="ECO:0000313" key="5">
    <source>
        <dbReference type="EMBL" id="VDI45671.1"/>
    </source>
</evidence>
<dbReference type="EMBL" id="UYJE01006402">
    <property type="protein sequence ID" value="VDI45671.1"/>
    <property type="molecule type" value="Genomic_DNA"/>
</dbReference>
<proteinExistence type="predicted"/>
<dbReference type="InterPro" id="IPR057589">
    <property type="entry name" value="GT_PLOD"/>
</dbReference>
<evidence type="ECO:0000256" key="1">
    <source>
        <dbReference type="ARBA" id="ARBA00001961"/>
    </source>
</evidence>
<evidence type="ECO:0000259" key="4">
    <source>
        <dbReference type="SMART" id="SM00702"/>
    </source>
</evidence>
<comment type="caution">
    <text evidence="5">The sequence shown here is derived from an EMBL/GenBank/DDBJ whole genome shotgun (WGS) entry which is preliminary data.</text>
</comment>
<reference evidence="5" key="1">
    <citation type="submission" date="2018-11" db="EMBL/GenBank/DDBJ databases">
        <authorList>
            <person name="Alioto T."/>
            <person name="Alioto T."/>
        </authorList>
    </citation>
    <scope>NUCLEOTIDE SEQUENCE</scope>
</reference>
<sequence>MSDDQSGTVFNVDLSDDQSGTVFNDDLSDDQSGTVFNDDFVTELLAVVITAGETDAEKLRRYELSAETNKIKYKVLDIQQPWRHYDVVVYTEGGYKVNVLKENLEEYAMKENLVILITDSPDSVILDSSREILKRFKRFDARIVFATDNSCWPKNQIKSQYPSVGTFDNRYLSAGAFIGYAKDIFNMVNHRTINDMESDQLYYSEIFVNNELRGKFLRIADYLTGAWTSSRGCLSCAKNRINLNNFEEDAYPNVQLSVFIDEPTPFITEAMELIGDLDYPKSKMNLFVYVHDEFHYKDVEIFISNVGSEYNSMTIVNHEDKMSVSQARNWALLMCKQRKCDYYFAIEGHVHLTDPRTLKDLIEHNRTVIAPLLVRHNEIWSNFWGALSNDGYYERSDDYIDIVEYVKKGLWNVPHITSAYLINGSCIDQLQDVYVGEIELSYEMNFAKNLRNKPCNDVVRFPVFTELFCDHLVEEMENSGKWSAGKNKDDRISGGYENVPTVDIHMNQIGFEDVWLQFIRLYARPLQRKVFIGYKGGGGTRFVRQNCSVTDVKKGWMLMHPGRLTHYHEGLEVTSGTRYIAVSFVDP</sequence>
<evidence type="ECO:0000313" key="6">
    <source>
        <dbReference type="Proteomes" id="UP000596742"/>
    </source>
</evidence>